<protein>
    <submittedName>
        <fullName evidence="1">Uncharacterized protein</fullName>
    </submittedName>
</protein>
<evidence type="ECO:0000313" key="2">
    <source>
        <dbReference type="Proteomes" id="UP001140087"/>
    </source>
</evidence>
<dbReference type="Proteomes" id="UP001140087">
    <property type="component" value="Unassembled WGS sequence"/>
</dbReference>
<accession>A0ACC1LC40</accession>
<dbReference type="EMBL" id="JANBUN010000278">
    <property type="protein sequence ID" value="KAJ2805124.1"/>
    <property type="molecule type" value="Genomic_DNA"/>
</dbReference>
<gene>
    <name evidence="1" type="ORF">H4R21_001379</name>
</gene>
<keyword evidence="2" id="KW-1185">Reference proteome</keyword>
<evidence type="ECO:0000313" key="1">
    <source>
        <dbReference type="EMBL" id="KAJ2805124.1"/>
    </source>
</evidence>
<reference evidence="1" key="1">
    <citation type="submission" date="2022-07" db="EMBL/GenBank/DDBJ databases">
        <title>Phylogenomic reconstructions and comparative analyses of Kickxellomycotina fungi.</title>
        <authorList>
            <person name="Reynolds N.K."/>
            <person name="Stajich J.E."/>
            <person name="Barry K."/>
            <person name="Grigoriev I.V."/>
            <person name="Crous P."/>
            <person name="Smith M.E."/>
        </authorList>
    </citation>
    <scope>NUCLEOTIDE SEQUENCE</scope>
    <source>
        <strain evidence="1">BCRC 34780</strain>
    </source>
</reference>
<name>A0ACC1LC40_9FUNG</name>
<sequence length="587" mass="60595">MPVCSPVPDVDIPSVDVASLFLGRGRELVARRCAAGTPEPPQLVDADTGDSLTVSALVQMAESIAAALSARGFSLDAQACNADGLGRVVVMYSPVDIRASAIHYGTLMAGGAYTAADPAMDTANLARRLAEVGADVVFVAPALLPQLRAAIAQAAVDIPAANIVLTRGSDAQHPGIDTLDPVPPGTVLDRLSRAGAGLAERVALIVYSAGTTGPPKGVMLTHRNVVAMWAMVGSYSGSMQAKVPNRPRRTTLSALPLWHIYGHCTLCYQPFAAGDCVVQLPGFELSAYLHAIDKHKPDHLNATPALLCALVSGTRVAGAGRVTLAALPAQEFAIDSVRSVVCGGAPLPPALRRRYTDYFGGIPILTGYGQTETTSVIGGSAWVPPAAGAVGVLYPNSRAMVVDAAGRETAGFGELCVAGPHIMRGYMDHSAGWDAADGFLRTGDCARIDRDGNIYHRGRMADVIHTAAGPVYPVEIESALAEQPAVADAAAVGCGPVGSERAIVFVVTALPPDADVPLHLAGIEEWLAQRLGVVVECRSASAIPTSPAGKVLRHLLRAQLGDLGDGGCDSGKVVTSSRPICGLASDC</sequence>
<organism evidence="1 2">
    <name type="scientific">Coemansia helicoidea</name>
    <dbReference type="NCBI Taxonomy" id="1286919"/>
    <lineage>
        <taxon>Eukaryota</taxon>
        <taxon>Fungi</taxon>
        <taxon>Fungi incertae sedis</taxon>
        <taxon>Zoopagomycota</taxon>
        <taxon>Kickxellomycotina</taxon>
        <taxon>Kickxellomycetes</taxon>
        <taxon>Kickxellales</taxon>
        <taxon>Kickxellaceae</taxon>
        <taxon>Coemansia</taxon>
    </lineage>
</organism>
<comment type="caution">
    <text evidence="1">The sequence shown here is derived from an EMBL/GenBank/DDBJ whole genome shotgun (WGS) entry which is preliminary data.</text>
</comment>
<proteinExistence type="predicted"/>